<organism evidence="1 2">
    <name type="scientific">Gordoniibacillus kamchatkensis</name>
    <dbReference type="NCBI Taxonomy" id="1590651"/>
    <lineage>
        <taxon>Bacteria</taxon>
        <taxon>Bacillati</taxon>
        <taxon>Bacillota</taxon>
        <taxon>Bacilli</taxon>
        <taxon>Bacillales</taxon>
        <taxon>Paenibacillaceae</taxon>
        <taxon>Gordoniibacillus</taxon>
    </lineage>
</organism>
<reference evidence="1 2" key="1">
    <citation type="submission" date="2014-12" db="EMBL/GenBank/DDBJ databases">
        <title>Draft genome sequence of Paenibacillus kamchatkensis strain B-2647.</title>
        <authorList>
            <person name="Karlyshev A.V."/>
            <person name="Kudryashova E.B."/>
        </authorList>
    </citation>
    <scope>NUCLEOTIDE SEQUENCE [LARGE SCALE GENOMIC DNA]</scope>
    <source>
        <strain evidence="1 2">VKM B-2647</strain>
    </source>
</reference>
<proteinExistence type="predicted"/>
<accession>A0ABR5AF33</accession>
<protein>
    <submittedName>
        <fullName evidence="1">Uncharacterized protein</fullName>
    </submittedName>
</protein>
<dbReference type="EMBL" id="JXAK01000034">
    <property type="protein sequence ID" value="KIL39591.1"/>
    <property type="molecule type" value="Genomic_DNA"/>
</dbReference>
<dbReference type="Proteomes" id="UP000031967">
    <property type="component" value="Unassembled WGS sequence"/>
</dbReference>
<keyword evidence="2" id="KW-1185">Reference proteome</keyword>
<evidence type="ECO:0000313" key="1">
    <source>
        <dbReference type="EMBL" id="KIL39591.1"/>
    </source>
</evidence>
<comment type="caution">
    <text evidence="1">The sequence shown here is derived from an EMBL/GenBank/DDBJ whole genome shotgun (WGS) entry which is preliminary data.</text>
</comment>
<dbReference type="RefSeq" id="WP_041049066.1">
    <property type="nucleotide sequence ID" value="NZ_JXAK01000034.1"/>
</dbReference>
<evidence type="ECO:0000313" key="2">
    <source>
        <dbReference type="Proteomes" id="UP000031967"/>
    </source>
</evidence>
<sequence>MLLFAFFADRPVKLNRTTSEAKFLVLAANGARKGKLPQKGRVGVRPFMGKNIVWGAHKARISKRGIICLEKSFETRKTSRNFETDLWFQSCSVFIMLNELVDPNVKIKLLTSFGKLKGDAPILAEKLKAQRPNFAMSNAKDFHDRYIIADDECFLLGASIKDFADKATTLVAINEKPVISSIKKYAEG</sequence>
<name>A0ABR5AF33_9BACL</name>
<gene>
    <name evidence="1" type="ORF">SD70_18835</name>
</gene>